<keyword evidence="2" id="KW-0812">Transmembrane</keyword>
<keyword evidence="3" id="KW-1133">Transmembrane helix</keyword>
<keyword evidence="4" id="KW-0472">Membrane</keyword>
<accession>A0A9P0PL02</accession>
<evidence type="ECO:0000256" key="1">
    <source>
        <dbReference type="ARBA" id="ARBA00004173"/>
    </source>
</evidence>
<sequence>MSQYMMRTRVVAQGLTVFALVIGIGMGARKVI</sequence>
<dbReference type="PROSITE" id="PS51503">
    <property type="entry name" value="HIG1"/>
    <property type="match status" value="1"/>
</dbReference>
<dbReference type="EMBL" id="CAKOFQ010007080">
    <property type="protein sequence ID" value="CAH1990158.1"/>
    <property type="molecule type" value="Genomic_DNA"/>
</dbReference>
<dbReference type="Proteomes" id="UP001152888">
    <property type="component" value="Unassembled WGS sequence"/>
</dbReference>
<proteinExistence type="predicted"/>
<organism evidence="6 7">
    <name type="scientific">Acanthoscelides obtectus</name>
    <name type="common">Bean weevil</name>
    <name type="synonym">Bruchus obtectus</name>
    <dbReference type="NCBI Taxonomy" id="200917"/>
    <lineage>
        <taxon>Eukaryota</taxon>
        <taxon>Metazoa</taxon>
        <taxon>Ecdysozoa</taxon>
        <taxon>Arthropoda</taxon>
        <taxon>Hexapoda</taxon>
        <taxon>Insecta</taxon>
        <taxon>Pterygota</taxon>
        <taxon>Neoptera</taxon>
        <taxon>Endopterygota</taxon>
        <taxon>Coleoptera</taxon>
        <taxon>Polyphaga</taxon>
        <taxon>Cucujiformia</taxon>
        <taxon>Chrysomeloidea</taxon>
        <taxon>Chrysomelidae</taxon>
        <taxon>Bruchinae</taxon>
        <taxon>Bruchini</taxon>
        <taxon>Acanthoscelides</taxon>
    </lineage>
</organism>
<comment type="subcellular location">
    <subcellularLocation>
        <location evidence="1">Mitochondrion</location>
    </subcellularLocation>
</comment>
<dbReference type="GO" id="GO:0005739">
    <property type="term" value="C:mitochondrion"/>
    <property type="evidence" value="ECO:0007669"/>
    <property type="project" value="UniProtKB-SubCell"/>
</dbReference>
<dbReference type="AlphaFoldDB" id="A0A9P0PL02"/>
<reference evidence="6" key="1">
    <citation type="submission" date="2022-03" db="EMBL/GenBank/DDBJ databases">
        <authorList>
            <person name="Sayadi A."/>
        </authorList>
    </citation>
    <scope>NUCLEOTIDE SEQUENCE</scope>
</reference>
<gene>
    <name evidence="6" type="ORF">ACAOBT_LOCUS19487</name>
</gene>
<dbReference type="Pfam" id="PF04588">
    <property type="entry name" value="HIG_1_N"/>
    <property type="match status" value="1"/>
</dbReference>
<evidence type="ECO:0000256" key="4">
    <source>
        <dbReference type="ARBA" id="ARBA00023136"/>
    </source>
</evidence>
<feature type="domain" description="HIG1" evidence="5">
    <location>
        <begin position="1"/>
        <end position="32"/>
    </location>
</feature>
<evidence type="ECO:0000256" key="2">
    <source>
        <dbReference type="ARBA" id="ARBA00022692"/>
    </source>
</evidence>
<comment type="caution">
    <text evidence="6">The sequence shown here is derived from an EMBL/GenBank/DDBJ whole genome shotgun (WGS) entry which is preliminary data.</text>
</comment>
<dbReference type="OrthoDB" id="6604018at2759"/>
<evidence type="ECO:0000259" key="5">
    <source>
        <dbReference type="PROSITE" id="PS51503"/>
    </source>
</evidence>
<keyword evidence="7" id="KW-1185">Reference proteome</keyword>
<protein>
    <recommendedName>
        <fullName evidence="5">HIG1 domain-containing protein</fullName>
    </recommendedName>
</protein>
<evidence type="ECO:0000313" key="7">
    <source>
        <dbReference type="Proteomes" id="UP001152888"/>
    </source>
</evidence>
<evidence type="ECO:0000256" key="3">
    <source>
        <dbReference type="ARBA" id="ARBA00022989"/>
    </source>
</evidence>
<name>A0A9P0PL02_ACAOB</name>
<evidence type="ECO:0000313" key="6">
    <source>
        <dbReference type="EMBL" id="CAH1990158.1"/>
    </source>
</evidence>
<dbReference type="InterPro" id="IPR007667">
    <property type="entry name" value="Hypoxia_induced_domain"/>
</dbReference>
<dbReference type="Gene3D" id="6.10.140.1320">
    <property type="match status" value="1"/>
</dbReference>